<dbReference type="InterPro" id="IPR029055">
    <property type="entry name" value="Ntn_hydrolases_N"/>
</dbReference>
<comment type="caution">
    <text evidence="1">The sequence shown here is derived from an EMBL/GenBank/DDBJ whole genome shotgun (WGS) entry which is preliminary data.</text>
</comment>
<dbReference type="PRINTS" id="PR01210">
    <property type="entry name" value="GGTRANSPTASE"/>
</dbReference>
<keyword evidence="1" id="KW-0378">Hydrolase</keyword>
<dbReference type="Pfam" id="PF01019">
    <property type="entry name" value="G_glu_transpept"/>
    <property type="match status" value="1"/>
</dbReference>
<gene>
    <name evidence="1" type="ORF">FHW37_10830</name>
</gene>
<organism evidence="1 2">
    <name type="scientific">Neorhizobium alkalisoli</name>
    <dbReference type="NCBI Taxonomy" id="528178"/>
    <lineage>
        <taxon>Bacteria</taxon>
        <taxon>Pseudomonadati</taxon>
        <taxon>Pseudomonadota</taxon>
        <taxon>Alphaproteobacteria</taxon>
        <taxon>Hyphomicrobiales</taxon>
        <taxon>Rhizobiaceae</taxon>
        <taxon>Rhizobium/Agrobacterium group</taxon>
        <taxon>Neorhizobium</taxon>
    </lineage>
</organism>
<evidence type="ECO:0000313" key="1">
    <source>
        <dbReference type="EMBL" id="TWF49360.1"/>
    </source>
</evidence>
<dbReference type="Proteomes" id="UP000320653">
    <property type="component" value="Unassembled WGS sequence"/>
</dbReference>
<evidence type="ECO:0000313" key="2">
    <source>
        <dbReference type="Proteomes" id="UP000320653"/>
    </source>
</evidence>
<accession>A0A561QG67</accession>
<sequence>MPAIRDPYSSFVRPVLEGRRGAVSAAHPLAVAAGQEILLAGGSAVDAVIAAQAVLTVLAPDACGLGGDMLCLVHEPGGGVFAINGAGAAPAGYGGEALEGANSITVPGIVGAWTLAARRWGKLPLERSLQPAIRLAREGFRLTGILEIARDAQRDRLLAGGAGEWALMGLKRGDLFVQPQLATLLEAIAREGDAGFYKGYAAEAISGSIGRLGGKLSIDDLAGHKSTIQTPIITEWQGVKIATQPPMAQGVLLNMALSAMEKAAPASGLASDHAGIELTEASFAYRSRVGEGEALLAETLSFDPDRALKRGGPRAYLHTAGVAASDETGLTVSSLVSVFDDFGSCVYVPECGITLNDRAAGFGLSPNDAAAGKRPVHTLAPTLVVSTEGSLALATPGADGQVQTLLQILSKIYGQGDDIAAAVAAPRWRSEQGNILIEKSHPHAEGLAAKGHTLRILEDGDTRLGAVVLAGSLQGAPICVSDWRRLTWSGVI</sequence>
<dbReference type="PANTHER" id="PTHR43881">
    <property type="entry name" value="GAMMA-GLUTAMYLTRANSPEPTIDASE (AFU_ORTHOLOGUE AFUA_4G13580)"/>
    <property type="match status" value="1"/>
</dbReference>
<dbReference type="AlphaFoldDB" id="A0A561QG67"/>
<dbReference type="RefSeq" id="WP_145641340.1">
    <property type="nucleotide sequence ID" value="NZ_VIWP01000008.1"/>
</dbReference>
<dbReference type="Gene3D" id="3.60.20.40">
    <property type="match status" value="1"/>
</dbReference>
<name>A0A561QG67_9HYPH</name>
<dbReference type="GO" id="GO:0016787">
    <property type="term" value="F:hydrolase activity"/>
    <property type="evidence" value="ECO:0007669"/>
    <property type="project" value="UniProtKB-KW"/>
</dbReference>
<keyword evidence="2" id="KW-1185">Reference proteome</keyword>
<protein>
    <submittedName>
        <fullName evidence="1">Gamma-glutamyltranspeptidase/glutathione hydrolase</fullName>
    </submittedName>
</protein>
<dbReference type="EMBL" id="VIWP01000008">
    <property type="protein sequence ID" value="TWF49360.1"/>
    <property type="molecule type" value="Genomic_DNA"/>
</dbReference>
<dbReference type="SUPFAM" id="SSF56235">
    <property type="entry name" value="N-terminal nucleophile aminohydrolases (Ntn hydrolases)"/>
    <property type="match status" value="1"/>
</dbReference>
<dbReference type="OrthoDB" id="9781342at2"/>
<dbReference type="InterPro" id="IPR052896">
    <property type="entry name" value="GGT-like_enzyme"/>
</dbReference>
<dbReference type="InterPro" id="IPR043137">
    <property type="entry name" value="GGT_ssub_C"/>
</dbReference>
<proteinExistence type="predicted"/>
<dbReference type="PANTHER" id="PTHR43881:SF1">
    <property type="entry name" value="GAMMA-GLUTAMYLTRANSPEPTIDASE (AFU_ORTHOLOGUE AFUA_4G13580)"/>
    <property type="match status" value="1"/>
</dbReference>
<reference evidence="1 2" key="1">
    <citation type="submission" date="2019-06" db="EMBL/GenBank/DDBJ databases">
        <title>Sorghum-associated microbial communities from plants grown in Nebraska, USA.</title>
        <authorList>
            <person name="Schachtman D."/>
        </authorList>
    </citation>
    <scope>NUCLEOTIDE SEQUENCE [LARGE SCALE GENOMIC DNA]</scope>
    <source>
        <strain evidence="1 2">1225</strain>
    </source>
</reference>